<organism evidence="1 2">
    <name type="scientific">SAR86 cluster bacterium</name>
    <dbReference type="NCBI Taxonomy" id="2030880"/>
    <lineage>
        <taxon>Bacteria</taxon>
        <taxon>Pseudomonadati</taxon>
        <taxon>Pseudomonadota</taxon>
        <taxon>Gammaproteobacteria</taxon>
        <taxon>SAR86 cluster</taxon>
    </lineage>
</organism>
<dbReference type="Gene3D" id="2.130.10.10">
    <property type="entry name" value="YVTN repeat-like/Quinoprotein amine dehydrogenase"/>
    <property type="match status" value="1"/>
</dbReference>
<dbReference type="InterPro" id="IPR011047">
    <property type="entry name" value="Quinoprotein_ADH-like_sf"/>
</dbReference>
<dbReference type="EMBL" id="SHBJ01000013">
    <property type="protein sequence ID" value="RZO28483.1"/>
    <property type="molecule type" value="Genomic_DNA"/>
</dbReference>
<sequence length="207" mass="23153">MNKVAIFGKKGSIAKFDLTENKPIWVGEITPGFKPNIIGQYENYIIVFSSVWSGSKMVHCFKEDSGQLLWSRNQEILHSTMIPFVPHTHDKHMYYMASSKEVAKLSWDSGKTLFRKRFKKPLFRQYSLVIISDEVVLFSKYDAFIVNKDTGNIKPYSDFSEKLNLKELTATLGNGVSFMSSIYLTHPNPYADGGVYGGDGGGGGGGE</sequence>
<accession>A0A520N4U6</accession>
<dbReference type="InterPro" id="IPR015943">
    <property type="entry name" value="WD40/YVTN_repeat-like_dom_sf"/>
</dbReference>
<dbReference type="SUPFAM" id="SSF50998">
    <property type="entry name" value="Quinoprotein alcohol dehydrogenase-like"/>
    <property type="match status" value="1"/>
</dbReference>
<evidence type="ECO:0000313" key="1">
    <source>
        <dbReference type="EMBL" id="RZO28483.1"/>
    </source>
</evidence>
<protein>
    <recommendedName>
        <fullName evidence="3">WD40 repeat domain-containing protein</fullName>
    </recommendedName>
</protein>
<gene>
    <name evidence="1" type="ORF">EVA97_02620</name>
</gene>
<reference evidence="1 2" key="1">
    <citation type="submission" date="2019-02" db="EMBL/GenBank/DDBJ databases">
        <title>Prokaryotic population dynamics and viral predation in marine succession experiment using metagenomics: the confinement effect.</title>
        <authorList>
            <person name="Haro-Moreno J.M."/>
            <person name="Rodriguez-Valera F."/>
            <person name="Lopez-Perez M."/>
        </authorList>
    </citation>
    <scope>NUCLEOTIDE SEQUENCE [LARGE SCALE GENOMIC DNA]</scope>
    <source>
        <strain evidence="1">MED-G164</strain>
    </source>
</reference>
<dbReference type="AlphaFoldDB" id="A0A520N4U6"/>
<comment type="caution">
    <text evidence="1">The sequence shown here is derived from an EMBL/GenBank/DDBJ whole genome shotgun (WGS) entry which is preliminary data.</text>
</comment>
<name>A0A520N4U6_9GAMM</name>
<dbReference type="Proteomes" id="UP000315283">
    <property type="component" value="Unassembled WGS sequence"/>
</dbReference>
<proteinExistence type="predicted"/>
<evidence type="ECO:0000313" key="2">
    <source>
        <dbReference type="Proteomes" id="UP000315283"/>
    </source>
</evidence>
<evidence type="ECO:0008006" key="3">
    <source>
        <dbReference type="Google" id="ProtNLM"/>
    </source>
</evidence>